<keyword evidence="3" id="KW-1185">Reference proteome</keyword>
<evidence type="ECO:0000313" key="2">
    <source>
        <dbReference type="EMBL" id="KAF2635405.1"/>
    </source>
</evidence>
<proteinExistence type="predicted"/>
<dbReference type="Proteomes" id="UP000799753">
    <property type="component" value="Unassembled WGS sequence"/>
</dbReference>
<dbReference type="AlphaFoldDB" id="A0A6A6RJS0"/>
<feature type="compositionally biased region" description="Polar residues" evidence="1">
    <location>
        <begin position="23"/>
        <end position="34"/>
    </location>
</feature>
<evidence type="ECO:0000313" key="3">
    <source>
        <dbReference type="Proteomes" id="UP000799753"/>
    </source>
</evidence>
<evidence type="ECO:0000256" key="1">
    <source>
        <dbReference type="SAM" id="MobiDB-lite"/>
    </source>
</evidence>
<sequence>MAKHKSPMRSPSPPTKIARSQKEPLQTDPQNDVTSRGYRKKENRREARNHNTTSAQLDLMPNRPPPEQTVTGLSDLPHELFLMIVHEMDLDEDQMLLGLINLAASCKSFRKLTQPELKKHLSDIVLDRPTQKQRNSIVRYASKNTDDPLRLQMHLPQLEGLLIEKSLRDFQPRPNLQLCLDFRSREPTSESTFDDIIDPAIEAGQLCITEVHFPDICLGDGRDEGVSIGFCGSITVMTGSGTVKYASFEYSTPLASVLKAIGPCPIRHIERLELCYVGRGGDLAPRPQPNADTATRFLDGLVGSGNSTQAYTLTFKKTEINPTTRQFYRAIMRRSNMSNLAGKRLDCMHFTGAFQNWGARLPSLTSFAIIVNHTSSRTDSPWIVNDMLAQIQALQEVVVEYRGHSNGQRILDINDILLRHGATLTTLCVIHDQDMTPQCLASVASHAPGLKKLGFRFDYLGAAQNFIINGSLLQDSTIIPNLEKALAPLLPHLATLDRLRVLKFGYTPPFYRLDEPRQFDIWIRVIHAIGEAIHRGRKRGQSTIDTIILEPKFWHGDRRKRVALGREYVYVFRYGSWKLIHDLGPLKFVRYYSPGYDARLM</sequence>
<gene>
    <name evidence="2" type="ORF">P280DRAFT_484637</name>
</gene>
<organism evidence="2 3">
    <name type="scientific">Massarina eburnea CBS 473.64</name>
    <dbReference type="NCBI Taxonomy" id="1395130"/>
    <lineage>
        <taxon>Eukaryota</taxon>
        <taxon>Fungi</taxon>
        <taxon>Dikarya</taxon>
        <taxon>Ascomycota</taxon>
        <taxon>Pezizomycotina</taxon>
        <taxon>Dothideomycetes</taxon>
        <taxon>Pleosporomycetidae</taxon>
        <taxon>Pleosporales</taxon>
        <taxon>Massarineae</taxon>
        <taxon>Massarinaceae</taxon>
        <taxon>Massarina</taxon>
    </lineage>
</organism>
<feature type="region of interest" description="Disordered" evidence="1">
    <location>
        <begin position="1"/>
        <end position="72"/>
    </location>
</feature>
<reference evidence="2" key="1">
    <citation type="journal article" date="2020" name="Stud. Mycol.">
        <title>101 Dothideomycetes genomes: a test case for predicting lifestyles and emergence of pathogens.</title>
        <authorList>
            <person name="Haridas S."/>
            <person name="Albert R."/>
            <person name="Binder M."/>
            <person name="Bloem J."/>
            <person name="Labutti K."/>
            <person name="Salamov A."/>
            <person name="Andreopoulos B."/>
            <person name="Baker S."/>
            <person name="Barry K."/>
            <person name="Bills G."/>
            <person name="Bluhm B."/>
            <person name="Cannon C."/>
            <person name="Castanera R."/>
            <person name="Culley D."/>
            <person name="Daum C."/>
            <person name="Ezra D."/>
            <person name="Gonzalez J."/>
            <person name="Henrissat B."/>
            <person name="Kuo A."/>
            <person name="Liang C."/>
            <person name="Lipzen A."/>
            <person name="Lutzoni F."/>
            <person name="Magnuson J."/>
            <person name="Mondo S."/>
            <person name="Nolan M."/>
            <person name="Ohm R."/>
            <person name="Pangilinan J."/>
            <person name="Park H.-J."/>
            <person name="Ramirez L."/>
            <person name="Alfaro M."/>
            <person name="Sun H."/>
            <person name="Tritt A."/>
            <person name="Yoshinaga Y."/>
            <person name="Zwiers L.-H."/>
            <person name="Turgeon B."/>
            <person name="Goodwin S."/>
            <person name="Spatafora J."/>
            <person name="Crous P."/>
            <person name="Grigoriev I."/>
        </authorList>
    </citation>
    <scope>NUCLEOTIDE SEQUENCE</scope>
    <source>
        <strain evidence="2">CBS 473.64</strain>
    </source>
</reference>
<evidence type="ECO:0008006" key="4">
    <source>
        <dbReference type="Google" id="ProtNLM"/>
    </source>
</evidence>
<dbReference type="EMBL" id="MU006807">
    <property type="protein sequence ID" value="KAF2635405.1"/>
    <property type="molecule type" value="Genomic_DNA"/>
</dbReference>
<name>A0A6A6RJS0_9PLEO</name>
<protein>
    <recommendedName>
        <fullName evidence="4">F-box domain-containing protein</fullName>
    </recommendedName>
</protein>
<accession>A0A6A6RJS0</accession>